<dbReference type="Pfam" id="PF13378">
    <property type="entry name" value="MR_MLE_C"/>
    <property type="match status" value="1"/>
</dbReference>
<dbReference type="EMBL" id="CP070499">
    <property type="protein sequence ID" value="QSB14615.1"/>
    <property type="molecule type" value="Genomic_DNA"/>
</dbReference>
<protein>
    <recommendedName>
        <fullName evidence="4">Mandelate racemase/muconate lactonizing enzyme C-terminal domain-containing protein</fullName>
    </recommendedName>
</protein>
<evidence type="ECO:0000259" key="4">
    <source>
        <dbReference type="SMART" id="SM00922"/>
    </source>
</evidence>
<dbReference type="InterPro" id="IPR018110">
    <property type="entry name" value="Mandel_Rmase/mucon_lact_enz_CS"/>
</dbReference>
<proteinExistence type="inferred from homology"/>
<dbReference type="InterPro" id="IPR013342">
    <property type="entry name" value="Mandelate_racemase_C"/>
</dbReference>
<dbReference type="InterPro" id="IPR029065">
    <property type="entry name" value="Enolase_C-like"/>
</dbReference>
<dbReference type="SMART" id="SM00922">
    <property type="entry name" value="MR_MLE"/>
    <property type="match status" value="1"/>
</dbReference>
<comment type="similarity">
    <text evidence="1">Belongs to the mandelate racemase/muconate lactonizing enzyme family.</text>
</comment>
<dbReference type="GO" id="GO:0016854">
    <property type="term" value="F:racemase and epimerase activity"/>
    <property type="evidence" value="ECO:0007669"/>
    <property type="project" value="UniProtKB-ARBA"/>
</dbReference>
<dbReference type="InterPro" id="IPR013341">
    <property type="entry name" value="Mandelate_racemase_N_dom"/>
</dbReference>
<organism evidence="5 6">
    <name type="scientific">Natronosporangium hydrolyticum</name>
    <dbReference type="NCBI Taxonomy" id="2811111"/>
    <lineage>
        <taxon>Bacteria</taxon>
        <taxon>Bacillati</taxon>
        <taxon>Actinomycetota</taxon>
        <taxon>Actinomycetes</taxon>
        <taxon>Micromonosporales</taxon>
        <taxon>Micromonosporaceae</taxon>
        <taxon>Natronosporangium</taxon>
    </lineage>
</organism>
<keyword evidence="6" id="KW-1185">Reference proteome</keyword>
<keyword evidence="3" id="KW-0413">Isomerase</keyword>
<evidence type="ECO:0000256" key="3">
    <source>
        <dbReference type="ARBA" id="ARBA00023235"/>
    </source>
</evidence>
<dbReference type="AlphaFoldDB" id="A0A895YEP7"/>
<feature type="domain" description="Mandelate racemase/muconate lactonizing enzyme C-terminal" evidence="4">
    <location>
        <begin position="139"/>
        <end position="236"/>
    </location>
</feature>
<gene>
    <name evidence="5" type="ORF">JQS43_24640</name>
</gene>
<dbReference type="PANTHER" id="PTHR48073">
    <property type="entry name" value="O-SUCCINYLBENZOATE SYNTHASE-RELATED"/>
    <property type="match status" value="1"/>
</dbReference>
<evidence type="ECO:0000313" key="5">
    <source>
        <dbReference type="EMBL" id="QSB14615.1"/>
    </source>
</evidence>
<dbReference type="Gene3D" id="3.20.20.120">
    <property type="entry name" value="Enolase-like C-terminal domain"/>
    <property type="match status" value="1"/>
</dbReference>
<evidence type="ECO:0000256" key="1">
    <source>
        <dbReference type="ARBA" id="ARBA00008031"/>
    </source>
</evidence>
<dbReference type="KEGG" id="nhy:JQS43_24640"/>
<evidence type="ECO:0000313" key="6">
    <source>
        <dbReference type="Proteomes" id="UP000662857"/>
    </source>
</evidence>
<dbReference type="SFLD" id="SFLDG00180">
    <property type="entry name" value="muconate_cycloisomerase"/>
    <property type="match status" value="1"/>
</dbReference>
<dbReference type="GO" id="GO:0009063">
    <property type="term" value="P:amino acid catabolic process"/>
    <property type="evidence" value="ECO:0007669"/>
    <property type="project" value="InterPro"/>
</dbReference>
<dbReference type="GO" id="GO:0046872">
    <property type="term" value="F:metal ion binding"/>
    <property type="evidence" value="ECO:0007669"/>
    <property type="project" value="UniProtKB-KW"/>
</dbReference>
<dbReference type="SUPFAM" id="SSF51604">
    <property type="entry name" value="Enolase C-terminal domain-like"/>
    <property type="match status" value="1"/>
</dbReference>
<dbReference type="PANTHER" id="PTHR48073:SF2">
    <property type="entry name" value="O-SUCCINYLBENZOATE SYNTHASE"/>
    <property type="match status" value="1"/>
</dbReference>
<accession>A0A895YEP7</accession>
<name>A0A895YEP7_9ACTN</name>
<sequence>MRLCWRTIALPLREPLRIARGAMATRDAVQVALRAEPDGSEAGYGEVVTSRYLQLSQERITAELATLAPRLADYDAPEPLLADLTALAEQQRLSAGVLAAVDAAGHDLVGRRRGVPLHRLIGQPRWSPVRTCRTIGLGSAAAAEATTRELVAQGFTDLKVKLGADDPALDQARLAAVRAAAPTARLLLDPNAAWSPEQAVRLLEQLANYRYEAVEQPVPAGDAAALAWVAARCPAPVIADEDARSAADVPRLAGAVAGVNIKLAECGGVTAARQLADAAHRVGLAVMLGCQVASSLGIAPAVHLTGLARWVDLDGHLLLAADPWTGIGGGDGWLRLSGAPGLGVRPVAGHGAAEAAAPAQPGHRP</sequence>
<dbReference type="Gene3D" id="3.30.390.10">
    <property type="entry name" value="Enolase-like, N-terminal domain"/>
    <property type="match status" value="1"/>
</dbReference>
<reference evidence="5" key="1">
    <citation type="submission" date="2021-02" db="EMBL/GenBank/DDBJ databases">
        <title>Natrosporangium hydrolyticum gen. nov., sp. nov, a haloalkaliphilic actinobacterium from a soda solonchak soil.</title>
        <authorList>
            <person name="Sorokin D.Y."/>
            <person name="Khijniak T.V."/>
            <person name="Zakharycheva A.P."/>
            <person name="Boueva O.V."/>
            <person name="Ariskina E.V."/>
            <person name="Hahnke R.L."/>
            <person name="Bunk B."/>
            <person name="Sproer C."/>
            <person name="Schumann P."/>
            <person name="Evtushenko L.I."/>
            <person name="Kublanov I.V."/>
        </authorList>
    </citation>
    <scope>NUCLEOTIDE SEQUENCE</scope>
    <source>
        <strain evidence="5">DSM 106523</strain>
    </source>
</reference>
<dbReference type="RefSeq" id="WP_239676763.1">
    <property type="nucleotide sequence ID" value="NZ_CP070499.1"/>
</dbReference>
<dbReference type="Proteomes" id="UP000662857">
    <property type="component" value="Chromosome"/>
</dbReference>
<evidence type="ECO:0000256" key="2">
    <source>
        <dbReference type="ARBA" id="ARBA00022723"/>
    </source>
</evidence>
<dbReference type="InterPro" id="IPR029017">
    <property type="entry name" value="Enolase-like_N"/>
</dbReference>
<dbReference type="SFLD" id="SFLDS00001">
    <property type="entry name" value="Enolase"/>
    <property type="match status" value="1"/>
</dbReference>
<keyword evidence="2" id="KW-0479">Metal-binding</keyword>
<dbReference type="Pfam" id="PF02746">
    <property type="entry name" value="MR_MLE_N"/>
    <property type="match status" value="1"/>
</dbReference>
<dbReference type="SUPFAM" id="SSF54826">
    <property type="entry name" value="Enolase N-terminal domain-like"/>
    <property type="match status" value="1"/>
</dbReference>
<dbReference type="PROSITE" id="PS00909">
    <property type="entry name" value="MR_MLE_2"/>
    <property type="match status" value="1"/>
</dbReference>
<dbReference type="InterPro" id="IPR036849">
    <property type="entry name" value="Enolase-like_C_sf"/>
</dbReference>